<dbReference type="InterPro" id="IPR007394">
    <property type="entry name" value="UPF0122"/>
</dbReference>
<dbReference type="OrthoDB" id="6392at2"/>
<evidence type="ECO:0000313" key="5">
    <source>
        <dbReference type="EMBL" id="PWI57373.1"/>
    </source>
</evidence>
<reference evidence="5 6" key="1">
    <citation type="submission" date="2016-11" db="EMBL/GenBank/DDBJ databases">
        <title>Comparative genomics of Acidibacillus ferroxidans species.</title>
        <authorList>
            <person name="Oliveira G."/>
            <person name="Nunes G."/>
            <person name="Oliveira R."/>
            <person name="Araujo F."/>
            <person name="Salim A."/>
            <person name="Scholte L."/>
            <person name="Morais D."/>
            <person name="Nancucheo I."/>
            <person name="Johnson D.B."/>
            <person name="Grail B."/>
            <person name="Bittencourt J."/>
            <person name="Valadares R."/>
        </authorList>
    </citation>
    <scope>NUCLEOTIDE SEQUENCE [LARGE SCALE GENOMIC DNA]</scope>
    <source>
        <strain evidence="5 6">Y002</strain>
    </source>
</reference>
<dbReference type="HAMAP" id="MF_00245">
    <property type="entry name" value="UPF0122"/>
    <property type="match status" value="1"/>
</dbReference>
<dbReference type="Proteomes" id="UP000245380">
    <property type="component" value="Unassembled WGS sequence"/>
</dbReference>
<dbReference type="PANTHER" id="PTHR40083">
    <property type="entry name" value="UPF0122 PROTEIN CBO2450/CLC_2298"/>
    <property type="match status" value="1"/>
</dbReference>
<dbReference type="SUPFAM" id="SSF88659">
    <property type="entry name" value="Sigma3 and sigma4 domains of RNA polymerase sigma factors"/>
    <property type="match status" value="1"/>
</dbReference>
<comment type="similarity">
    <text evidence="1 3">Belongs to the UPF0122 family.</text>
</comment>
<evidence type="ECO:0000313" key="6">
    <source>
        <dbReference type="Proteomes" id="UP000245380"/>
    </source>
</evidence>
<evidence type="ECO:0000256" key="3">
    <source>
        <dbReference type="HAMAP-Rule" id="MF_00245"/>
    </source>
</evidence>
<evidence type="ECO:0000256" key="2">
    <source>
        <dbReference type="ARBA" id="ARBA00024764"/>
    </source>
</evidence>
<dbReference type="InterPro" id="IPR013324">
    <property type="entry name" value="RNA_pol_sigma_r3/r4-like"/>
</dbReference>
<feature type="coiled-coil region" evidence="4">
    <location>
        <begin position="74"/>
        <end position="108"/>
    </location>
</feature>
<dbReference type="AlphaFoldDB" id="A0A2U3D7X2"/>
<keyword evidence="6" id="KW-1185">Reference proteome</keyword>
<dbReference type="Pfam" id="PF04297">
    <property type="entry name" value="UPF0122"/>
    <property type="match status" value="1"/>
</dbReference>
<sequence>MNAPWNTLETHLLFDYYGALLTERQQKVLAMRLFDDLSLTEVAQELEITRQAVHDLFHRTVEQLKDYEQKLGLIAADRRRKKILDELIERLRKEFSVTEEILEALRDVMQG</sequence>
<evidence type="ECO:0000256" key="4">
    <source>
        <dbReference type="SAM" id="Coils"/>
    </source>
</evidence>
<accession>A0A2U3D7X2</accession>
<dbReference type="EMBL" id="MPDK01000014">
    <property type="protein sequence ID" value="PWI57373.1"/>
    <property type="molecule type" value="Genomic_DNA"/>
</dbReference>
<keyword evidence="4" id="KW-0175">Coiled coil</keyword>
<gene>
    <name evidence="5" type="ORF">BM613_09180</name>
</gene>
<dbReference type="InterPro" id="IPR054831">
    <property type="entry name" value="UPF0122_fam_protein"/>
</dbReference>
<proteinExistence type="inferred from homology"/>
<evidence type="ECO:0000256" key="1">
    <source>
        <dbReference type="ARBA" id="ARBA00008720"/>
    </source>
</evidence>
<dbReference type="PANTHER" id="PTHR40083:SF1">
    <property type="entry name" value="UPF0122 PROTEIN YLXM"/>
    <property type="match status" value="1"/>
</dbReference>
<dbReference type="InterPro" id="IPR036388">
    <property type="entry name" value="WH-like_DNA-bd_sf"/>
</dbReference>
<name>A0A2U3D7X2_SULT2</name>
<comment type="caution">
    <text evidence="5">The sequence shown here is derived from an EMBL/GenBank/DDBJ whole genome shotgun (WGS) entry which is preliminary data.</text>
</comment>
<dbReference type="NCBIfam" id="NF045758">
    <property type="entry name" value="YlxM"/>
    <property type="match status" value="1"/>
</dbReference>
<comment type="function">
    <text evidence="2 3">Might take part in the signal recognition particle (SRP) pathway. This is inferred from the conservation of its genetic proximity to ftsY/ffh. May be a regulatory protein.</text>
</comment>
<protein>
    <recommendedName>
        <fullName evidence="3">UPF0122 protein BM613_09180</fullName>
    </recommendedName>
</protein>
<organism evidence="5 6">
    <name type="scientific">Sulfoacidibacillus thermotolerans</name>
    <name type="common">Acidibacillus sulfuroxidans</name>
    <dbReference type="NCBI Taxonomy" id="1765684"/>
    <lineage>
        <taxon>Bacteria</taxon>
        <taxon>Bacillati</taxon>
        <taxon>Bacillota</taxon>
        <taxon>Bacilli</taxon>
        <taxon>Bacillales</taxon>
        <taxon>Alicyclobacillaceae</taxon>
        <taxon>Sulfoacidibacillus</taxon>
    </lineage>
</organism>
<dbReference type="Gene3D" id="1.10.10.10">
    <property type="entry name" value="Winged helix-like DNA-binding domain superfamily/Winged helix DNA-binding domain"/>
    <property type="match status" value="1"/>
</dbReference>
<dbReference type="RefSeq" id="WP_109430905.1">
    <property type="nucleotide sequence ID" value="NZ_MPDK01000014.1"/>
</dbReference>